<evidence type="ECO:0000313" key="2">
    <source>
        <dbReference type="Proteomes" id="UP001497444"/>
    </source>
</evidence>
<dbReference type="Proteomes" id="UP001497444">
    <property type="component" value="Chromosome 1"/>
</dbReference>
<proteinExistence type="predicted"/>
<keyword evidence="2" id="KW-1185">Reference proteome</keyword>
<sequence length="70" mass="7961">MHRNLKASLQFLTIKLRNHSAKAVIPVTKNRLLQKSGTSSQPSSQALRDFVAAELAYRFRKLAFQKSFQS</sequence>
<gene>
    <name evidence="1" type="ORF">CSSPJE1EN1_LOCUS1058</name>
</gene>
<organism evidence="1 2">
    <name type="scientific">Sphagnum jensenii</name>
    <dbReference type="NCBI Taxonomy" id="128206"/>
    <lineage>
        <taxon>Eukaryota</taxon>
        <taxon>Viridiplantae</taxon>
        <taxon>Streptophyta</taxon>
        <taxon>Embryophyta</taxon>
        <taxon>Bryophyta</taxon>
        <taxon>Sphagnophytina</taxon>
        <taxon>Sphagnopsida</taxon>
        <taxon>Sphagnales</taxon>
        <taxon>Sphagnaceae</taxon>
        <taxon>Sphagnum</taxon>
    </lineage>
</organism>
<name>A0ABP0VQ56_9BRYO</name>
<dbReference type="EMBL" id="OZ020096">
    <property type="protein sequence ID" value="CAK9255580.1"/>
    <property type="molecule type" value="Genomic_DNA"/>
</dbReference>
<evidence type="ECO:0000313" key="1">
    <source>
        <dbReference type="EMBL" id="CAK9255580.1"/>
    </source>
</evidence>
<reference evidence="1 2" key="1">
    <citation type="submission" date="2024-02" db="EMBL/GenBank/DDBJ databases">
        <authorList>
            <consortium name="ELIXIR-Norway"/>
            <consortium name="Elixir Norway"/>
        </authorList>
    </citation>
    <scope>NUCLEOTIDE SEQUENCE [LARGE SCALE GENOMIC DNA]</scope>
</reference>
<accession>A0ABP0VQ56</accession>
<protein>
    <submittedName>
        <fullName evidence="1">Uncharacterized protein</fullName>
    </submittedName>
</protein>